<dbReference type="GO" id="GO:0006284">
    <property type="term" value="P:base-excision repair"/>
    <property type="evidence" value="ECO:0007669"/>
    <property type="project" value="InterPro"/>
</dbReference>
<gene>
    <name evidence="5" type="ORF">NF867_00365</name>
</gene>
<keyword evidence="6" id="KW-1185">Reference proteome</keyword>
<dbReference type="GO" id="GO:0003677">
    <property type="term" value="F:DNA binding"/>
    <property type="evidence" value="ECO:0007669"/>
    <property type="project" value="InterPro"/>
</dbReference>
<proteinExistence type="inferred from homology"/>
<evidence type="ECO:0000313" key="6">
    <source>
        <dbReference type="Proteomes" id="UP001155182"/>
    </source>
</evidence>
<organism evidence="5 6">
    <name type="scientific">Solitalea agri</name>
    <dbReference type="NCBI Taxonomy" id="2953739"/>
    <lineage>
        <taxon>Bacteria</taxon>
        <taxon>Pseudomonadati</taxon>
        <taxon>Bacteroidota</taxon>
        <taxon>Sphingobacteriia</taxon>
        <taxon>Sphingobacteriales</taxon>
        <taxon>Sphingobacteriaceae</taxon>
        <taxon>Solitalea</taxon>
    </lineage>
</organism>
<accession>A0A9X2F5Q3</accession>
<dbReference type="EC" id="3.2.2.-" evidence="5"/>
<dbReference type="InterPro" id="IPR011034">
    <property type="entry name" value="Formyl_transferase-like_C_sf"/>
</dbReference>
<dbReference type="Gene3D" id="3.10.300.10">
    <property type="entry name" value="Methylpurine-DNA glycosylase (MPG)"/>
    <property type="match status" value="1"/>
</dbReference>
<dbReference type="SUPFAM" id="SSF50486">
    <property type="entry name" value="FMT C-terminal domain-like"/>
    <property type="match status" value="1"/>
</dbReference>
<evidence type="ECO:0000256" key="4">
    <source>
        <dbReference type="ARBA" id="ARBA00023204"/>
    </source>
</evidence>
<evidence type="ECO:0000313" key="5">
    <source>
        <dbReference type="EMBL" id="MCO4291313.1"/>
    </source>
</evidence>
<name>A0A9X2F5Q3_9SPHI</name>
<dbReference type="Pfam" id="PF02245">
    <property type="entry name" value="Pur_DNA_glyco"/>
    <property type="match status" value="1"/>
</dbReference>
<dbReference type="EMBL" id="JAMWYS010000002">
    <property type="protein sequence ID" value="MCO4291313.1"/>
    <property type="molecule type" value="Genomic_DNA"/>
</dbReference>
<protein>
    <submittedName>
        <fullName evidence="5">DNA-3-methyladenine glycosylase</fullName>
        <ecNumber evidence="5">3.2.2.-</ecNumber>
    </submittedName>
</protein>
<comment type="similarity">
    <text evidence="1">Belongs to the DNA glycosylase MPG family.</text>
</comment>
<keyword evidence="5" id="KW-0326">Glycosidase</keyword>
<dbReference type="InterPro" id="IPR036995">
    <property type="entry name" value="MPG_sf"/>
</dbReference>
<dbReference type="PANTHER" id="PTHR10429:SF0">
    <property type="entry name" value="DNA-3-METHYLADENINE GLYCOSYLASE"/>
    <property type="match status" value="1"/>
</dbReference>
<dbReference type="Proteomes" id="UP001155182">
    <property type="component" value="Unassembled WGS sequence"/>
</dbReference>
<keyword evidence="2" id="KW-0227">DNA damage</keyword>
<dbReference type="RefSeq" id="WP_252585472.1">
    <property type="nucleotide sequence ID" value="NZ_JAMWYS010000002.1"/>
</dbReference>
<evidence type="ECO:0000256" key="1">
    <source>
        <dbReference type="ARBA" id="ARBA00009232"/>
    </source>
</evidence>
<dbReference type="PANTHER" id="PTHR10429">
    <property type="entry name" value="DNA-3-METHYLADENINE GLYCOSYLASE"/>
    <property type="match status" value="1"/>
</dbReference>
<keyword evidence="4" id="KW-0234">DNA repair</keyword>
<dbReference type="AlphaFoldDB" id="A0A9X2F5Q3"/>
<reference evidence="5" key="1">
    <citation type="submission" date="2022-06" db="EMBL/GenBank/DDBJ databases">
        <title>Solitalea sp. MAHUQ-68 isolated from rhizospheric soil.</title>
        <authorList>
            <person name="Huq M.A."/>
        </authorList>
    </citation>
    <scope>NUCLEOTIDE SEQUENCE</scope>
    <source>
        <strain evidence="5">MAHUQ-68</strain>
    </source>
</reference>
<evidence type="ECO:0000256" key="2">
    <source>
        <dbReference type="ARBA" id="ARBA00022763"/>
    </source>
</evidence>
<sequence>MTKLQPKLTSGPGAMAKALGITRLHNAMSLVADDVWIEDQGVIIPEDNIVSAPRVGVDYAGEDALKPWRFYIADNMFVSKKVKSK</sequence>
<evidence type="ECO:0000256" key="3">
    <source>
        <dbReference type="ARBA" id="ARBA00022801"/>
    </source>
</evidence>
<keyword evidence="3 5" id="KW-0378">Hydrolase</keyword>
<dbReference type="InterPro" id="IPR003180">
    <property type="entry name" value="MPG"/>
</dbReference>
<dbReference type="GO" id="GO:0003905">
    <property type="term" value="F:alkylbase DNA N-glycosylase activity"/>
    <property type="evidence" value="ECO:0007669"/>
    <property type="project" value="InterPro"/>
</dbReference>
<comment type="caution">
    <text evidence="5">The sequence shown here is derived from an EMBL/GenBank/DDBJ whole genome shotgun (WGS) entry which is preliminary data.</text>
</comment>